<reference evidence="2 3" key="1">
    <citation type="journal article" date="2018" name="Nat. Ecol. Evol.">
        <title>Pezizomycetes genomes reveal the molecular basis of ectomycorrhizal truffle lifestyle.</title>
        <authorList>
            <person name="Murat C."/>
            <person name="Payen T."/>
            <person name="Noel B."/>
            <person name="Kuo A."/>
            <person name="Morin E."/>
            <person name="Chen J."/>
            <person name="Kohler A."/>
            <person name="Krizsan K."/>
            <person name="Balestrini R."/>
            <person name="Da Silva C."/>
            <person name="Montanini B."/>
            <person name="Hainaut M."/>
            <person name="Levati E."/>
            <person name="Barry K.W."/>
            <person name="Belfiori B."/>
            <person name="Cichocki N."/>
            <person name="Clum A."/>
            <person name="Dockter R.B."/>
            <person name="Fauchery L."/>
            <person name="Guy J."/>
            <person name="Iotti M."/>
            <person name="Le Tacon F."/>
            <person name="Lindquist E.A."/>
            <person name="Lipzen A."/>
            <person name="Malagnac F."/>
            <person name="Mello A."/>
            <person name="Molinier V."/>
            <person name="Miyauchi S."/>
            <person name="Poulain J."/>
            <person name="Riccioni C."/>
            <person name="Rubini A."/>
            <person name="Sitrit Y."/>
            <person name="Splivallo R."/>
            <person name="Traeger S."/>
            <person name="Wang M."/>
            <person name="Zifcakova L."/>
            <person name="Wipf D."/>
            <person name="Zambonelli A."/>
            <person name="Paolocci F."/>
            <person name="Nowrousian M."/>
            <person name="Ottonello S."/>
            <person name="Baldrian P."/>
            <person name="Spatafora J.W."/>
            <person name="Henrissat B."/>
            <person name="Nagy L.G."/>
            <person name="Aury J.M."/>
            <person name="Wincker P."/>
            <person name="Grigoriev I.V."/>
            <person name="Bonfante P."/>
            <person name="Martin F.M."/>
        </authorList>
    </citation>
    <scope>NUCLEOTIDE SEQUENCE [LARGE SCALE GENOMIC DNA]</scope>
    <source>
        <strain evidence="2 3">ATCC MYA-4762</strain>
    </source>
</reference>
<proteinExistence type="predicted"/>
<dbReference type="OrthoDB" id="549336at2759"/>
<keyword evidence="3" id="KW-1185">Reference proteome</keyword>
<organism evidence="2 3">
    <name type="scientific">Terfezia boudieri ATCC MYA-4762</name>
    <dbReference type="NCBI Taxonomy" id="1051890"/>
    <lineage>
        <taxon>Eukaryota</taxon>
        <taxon>Fungi</taxon>
        <taxon>Dikarya</taxon>
        <taxon>Ascomycota</taxon>
        <taxon>Pezizomycotina</taxon>
        <taxon>Pezizomycetes</taxon>
        <taxon>Pezizales</taxon>
        <taxon>Pezizaceae</taxon>
        <taxon>Terfezia</taxon>
    </lineage>
</organism>
<accession>A0A3N4M1M9</accession>
<protein>
    <recommendedName>
        <fullName evidence="4">Glycosyltransferase family 1 protein</fullName>
    </recommendedName>
</protein>
<dbReference type="Proteomes" id="UP000267821">
    <property type="component" value="Unassembled WGS sequence"/>
</dbReference>
<dbReference type="EMBL" id="ML121528">
    <property type="protein sequence ID" value="RPB29074.1"/>
    <property type="molecule type" value="Genomic_DNA"/>
</dbReference>
<feature type="region of interest" description="Disordered" evidence="1">
    <location>
        <begin position="39"/>
        <end position="58"/>
    </location>
</feature>
<evidence type="ECO:0000313" key="3">
    <source>
        <dbReference type="Proteomes" id="UP000267821"/>
    </source>
</evidence>
<gene>
    <name evidence="2" type="ORF">L211DRAFT_832948</name>
</gene>
<dbReference type="InParanoid" id="A0A3N4M1M9"/>
<dbReference type="AlphaFoldDB" id="A0A3N4M1M9"/>
<sequence>MRRRLSLLLLLGILFVLITTSIFFSDPIRGYIPKTTTGPVTAPPGSLQEPPSHSNVDTTTKVPQTKFDGAVHIALTETGGSHDEVVAAFVHSFASQPRVQMDIYQLLPRFGIKDIMASFDLPSKPSGPNDPSDFLSWKKPEQKLPDIWVATTCEIDLLYYQKNLTMLLENGKTYIYCVIHHADRWNNQKVKNLASQWVEQSRIEFVTLSPHTAEYLQKEGVGKWRVSMPPLIRYLVPIFPVSITSEESTQKQTNGENAPLPMVANEELSFALQGDYDPSRRDYTSLFSRLDSFLSGGNYKDLTMHLLGHGDNKPIIPDTIKPHVQFNERLSYIEYYSLIARTFALLPAFASVEYLDRKASSTIPAALIAGVPLVATKEMVQAYGYLNMDVVWEQEVGRSDIDVVGDVLKMTVEERRRKKQAVRESRDEIIKGNTRRVGEWLQEAMRRMGREL</sequence>
<evidence type="ECO:0008006" key="4">
    <source>
        <dbReference type="Google" id="ProtNLM"/>
    </source>
</evidence>
<evidence type="ECO:0000256" key="1">
    <source>
        <dbReference type="SAM" id="MobiDB-lite"/>
    </source>
</evidence>
<feature type="compositionally biased region" description="Polar residues" evidence="1">
    <location>
        <begin position="49"/>
        <end position="58"/>
    </location>
</feature>
<evidence type="ECO:0000313" key="2">
    <source>
        <dbReference type="EMBL" id="RPB29074.1"/>
    </source>
</evidence>
<name>A0A3N4M1M9_9PEZI</name>